<protein>
    <recommendedName>
        <fullName evidence="7">RNA-directed RNA polymerase</fullName>
        <ecNumber evidence="7">2.7.7.48</ecNumber>
    </recommendedName>
</protein>
<proteinExistence type="predicted"/>
<evidence type="ECO:0000256" key="7">
    <source>
        <dbReference type="RuleBase" id="RU364050"/>
    </source>
</evidence>
<dbReference type="SUPFAM" id="SSF56672">
    <property type="entry name" value="DNA/RNA polymerases"/>
    <property type="match status" value="1"/>
</dbReference>
<dbReference type="GO" id="GO:0006351">
    <property type="term" value="P:DNA-templated transcription"/>
    <property type="evidence" value="ECO:0007669"/>
    <property type="project" value="InterPro"/>
</dbReference>
<keyword evidence="2 7" id="KW-0808">Transferase</keyword>
<feature type="non-terminal residue" evidence="8">
    <location>
        <position position="1"/>
    </location>
</feature>
<comment type="catalytic activity">
    <reaction evidence="6 7">
        <text>RNA(n) + a ribonucleoside 5'-triphosphate = RNA(n+1) + diphosphate</text>
        <dbReference type="Rhea" id="RHEA:21248"/>
        <dbReference type="Rhea" id="RHEA-COMP:14527"/>
        <dbReference type="Rhea" id="RHEA-COMP:17342"/>
        <dbReference type="ChEBI" id="CHEBI:33019"/>
        <dbReference type="ChEBI" id="CHEBI:61557"/>
        <dbReference type="ChEBI" id="CHEBI:140395"/>
        <dbReference type="EC" id="2.7.7.48"/>
    </reaction>
</comment>
<accession>Q65690</accession>
<feature type="non-terminal residue" evidence="8">
    <location>
        <position position="634"/>
    </location>
</feature>
<dbReference type="GO" id="GO:0003723">
    <property type="term" value="F:RNA binding"/>
    <property type="evidence" value="ECO:0007669"/>
    <property type="project" value="InterPro"/>
</dbReference>
<evidence type="ECO:0000256" key="3">
    <source>
        <dbReference type="ARBA" id="ARBA00022695"/>
    </source>
</evidence>
<evidence type="ECO:0000313" key="8">
    <source>
        <dbReference type="EMBL" id="CAA63099.2"/>
    </source>
</evidence>
<reference evidence="8" key="1">
    <citation type="journal article" date="1996" name="J. Phytopathol.">
        <title>Relationships among Trialeurodes vaporariorum-transmitted yellowing viruses from Europe and North America.</title>
        <authorList>
            <person name="Coffin R.S."/>
            <person name="Coutts R.H.A."/>
        </authorList>
    </citation>
    <scope>NUCLEOTIDE SEQUENCE</scope>
</reference>
<keyword evidence="5 7" id="KW-0693">Viral RNA replication</keyword>
<evidence type="ECO:0000256" key="6">
    <source>
        <dbReference type="ARBA" id="ARBA00048744"/>
    </source>
</evidence>
<dbReference type="Pfam" id="PF02123">
    <property type="entry name" value="RdRP_4"/>
    <property type="match status" value="1"/>
</dbReference>
<evidence type="ECO:0000256" key="2">
    <source>
        <dbReference type="ARBA" id="ARBA00022679"/>
    </source>
</evidence>
<keyword evidence="1 7" id="KW-0696">RNA-directed RNA polymerase</keyword>
<dbReference type="Gene3D" id="3.30.70.270">
    <property type="match status" value="1"/>
</dbReference>
<evidence type="ECO:0000256" key="4">
    <source>
        <dbReference type="ARBA" id="ARBA00022741"/>
    </source>
</evidence>
<sequence length="634" mass="70787">ARRNEWLSSGSAAGYSYGELAGSEKLAQFGDRAKEIGAVRVSKRVWADYTEFSVIEQALKGRPTEMASASEKYENGKPRALYGVEPVHYVLSTYATKGLEDGNAEVEGFEKGGSNFATCYYEKLRRIAVADKRIECTMMDYADFNVQIRPKAQALVHKVLALIHERIGGHKDMVETNRYLEQAKFNMVARIPTATKLVQIKQGMFSGTKATDLLNTLLNKAYFEVAADEVEKRFPGLRPRELYNVHQGDDVWITNKNRVWARALFRAMNMLGLVFQPEKQLFGVGTGEYLRILYMPEGARGYLQRSVANYLLRQVQDDVVTDQVANAALIKATTDLSVRRGGSVKTASLLWLAHYSRNAVVRTSSQDTKPLHIKIEAWMLPASKGGCVCTPPQATPMLVKGPEKEQINMRWPTGDMWSGGSMVDDWITTVAPKVHRTGVTQWKSESLKQQLTEVNYFELNRAVNLREAMAQYKKKWLEWEWQGDISCSEPEYVTSLEQMYSYIDRRQAELKTIVAPGMTSRQVALSLSKKNYSGRRRAPRFGLPSLGKNIARFEASSVFKSAAATATALGTSTIDTLKFMAATTTSITAALEEAKTVTMERVRCGTQSDIKTLLDRNVGVLSNFGSLMPAALMG</sequence>
<keyword evidence="4 7" id="KW-0547">Nucleotide-binding</keyword>
<evidence type="ECO:0000256" key="5">
    <source>
        <dbReference type="ARBA" id="ARBA00022953"/>
    </source>
</evidence>
<dbReference type="EMBL" id="X92203">
    <property type="protein sequence ID" value="CAA63099.2"/>
    <property type="molecule type" value="Genomic_RNA"/>
</dbReference>
<dbReference type="InterPro" id="IPR001795">
    <property type="entry name" value="RNA-dir_pol_luteovirus"/>
</dbReference>
<dbReference type="InterPro" id="IPR043128">
    <property type="entry name" value="Rev_trsase/Diguanyl_cyclase"/>
</dbReference>
<dbReference type="GO" id="GO:0003968">
    <property type="term" value="F:RNA-directed RNA polymerase activity"/>
    <property type="evidence" value="ECO:0007669"/>
    <property type="project" value="UniProtKB-KW"/>
</dbReference>
<dbReference type="EC" id="2.7.7.48" evidence="7"/>
<keyword evidence="3 7" id="KW-0548">Nucleotidyltransferase</keyword>
<dbReference type="GO" id="GO:0000166">
    <property type="term" value="F:nucleotide binding"/>
    <property type="evidence" value="ECO:0007669"/>
    <property type="project" value="UniProtKB-KW"/>
</dbReference>
<name>Q65690_9POTV</name>
<organism evidence="8">
    <name type="scientific">Cucurbit yellows-associated virus</name>
    <dbReference type="NCBI Taxonomy" id="75448"/>
    <lineage>
        <taxon>Viruses</taxon>
        <taxon>Riboviria</taxon>
        <taxon>Orthornavirae</taxon>
        <taxon>Pisuviricota</taxon>
        <taxon>Stelpaviricetes</taxon>
        <taxon>Patatavirales</taxon>
        <taxon>Potyviridae</taxon>
        <taxon>Potyvirus</taxon>
    </lineage>
</organism>
<dbReference type="InterPro" id="IPR043502">
    <property type="entry name" value="DNA/RNA_pol_sf"/>
</dbReference>
<evidence type="ECO:0000256" key="1">
    <source>
        <dbReference type="ARBA" id="ARBA00022484"/>
    </source>
</evidence>